<evidence type="ECO:0000256" key="3">
    <source>
        <dbReference type="ARBA" id="ARBA00022692"/>
    </source>
</evidence>
<name>A0A2U1P9V3_ARTAN</name>
<organism evidence="12 13">
    <name type="scientific">Artemisia annua</name>
    <name type="common">Sweet wormwood</name>
    <dbReference type="NCBI Taxonomy" id="35608"/>
    <lineage>
        <taxon>Eukaryota</taxon>
        <taxon>Viridiplantae</taxon>
        <taxon>Streptophyta</taxon>
        <taxon>Embryophyta</taxon>
        <taxon>Tracheophyta</taxon>
        <taxon>Spermatophyta</taxon>
        <taxon>Magnoliopsida</taxon>
        <taxon>eudicotyledons</taxon>
        <taxon>Gunneridae</taxon>
        <taxon>Pentapetalae</taxon>
        <taxon>asterids</taxon>
        <taxon>campanulids</taxon>
        <taxon>Asterales</taxon>
        <taxon>Asteraceae</taxon>
        <taxon>Asteroideae</taxon>
        <taxon>Anthemideae</taxon>
        <taxon>Artemisiinae</taxon>
        <taxon>Artemisia</taxon>
    </lineage>
</organism>
<dbReference type="SUPFAM" id="SSF56112">
    <property type="entry name" value="Protein kinase-like (PK-like)"/>
    <property type="match status" value="1"/>
</dbReference>
<accession>A0A2U1P9V3</accession>
<dbReference type="OrthoDB" id="418615at2759"/>
<keyword evidence="6 10" id="KW-1133">Transmembrane helix</keyword>
<feature type="region of interest" description="Disordered" evidence="9">
    <location>
        <begin position="675"/>
        <end position="695"/>
    </location>
</feature>
<dbReference type="Pfam" id="PF00560">
    <property type="entry name" value="LRR_1"/>
    <property type="match status" value="2"/>
</dbReference>
<dbReference type="PANTHER" id="PTHR48007">
    <property type="entry name" value="LEUCINE-RICH REPEAT RECEPTOR-LIKE PROTEIN KINASE PXC1"/>
    <property type="match status" value="1"/>
</dbReference>
<evidence type="ECO:0000256" key="6">
    <source>
        <dbReference type="ARBA" id="ARBA00022989"/>
    </source>
</evidence>
<evidence type="ECO:0000256" key="2">
    <source>
        <dbReference type="ARBA" id="ARBA00022614"/>
    </source>
</evidence>
<dbReference type="EMBL" id="PKPP01001465">
    <property type="protein sequence ID" value="PWA82518.1"/>
    <property type="molecule type" value="Genomic_DNA"/>
</dbReference>
<dbReference type="PANTHER" id="PTHR48007:SF38">
    <property type="entry name" value="LEUCINE-RICH REPEAT PROTEIN KINASE FAMILY PROTEIN"/>
    <property type="match status" value="1"/>
</dbReference>
<evidence type="ECO:0000256" key="8">
    <source>
        <dbReference type="ARBA" id="ARBA00023180"/>
    </source>
</evidence>
<gene>
    <name evidence="12" type="ORF">CTI12_AA125130</name>
</gene>
<feature type="transmembrane region" description="Helical" evidence="10">
    <location>
        <begin position="256"/>
        <end position="278"/>
    </location>
</feature>
<keyword evidence="8" id="KW-0325">Glycoprotein</keyword>
<keyword evidence="4" id="KW-0732">Signal</keyword>
<evidence type="ECO:0000256" key="5">
    <source>
        <dbReference type="ARBA" id="ARBA00022737"/>
    </source>
</evidence>
<dbReference type="InterPro" id="IPR013210">
    <property type="entry name" value="LRR_N_plant-typ"/>
</dbReference>
<dbReference type="PROSITE" id="PS50011">
    <property type="entry name" value="PROTEIN_KINASE_DOM"/>
    <property type="match status" value="1"/>
</dbReference>
<dbReference type="InterPro" id="IPR000719">
    <property type="entry name" value="Prot_kinase_dom"/>
</dbReference>
<dbReference type="SUPFAM" id="SSF52058">
    <property type="entry name" value="L domain-like"/>
    <property type="match status" value="1"/>
</dbReference>
<evidence type="ECO:0000256" key="1">
    <source>
        <dbReference type="ARBA" id="ARBA00004370"/>
    </source>
</evidence>
<evidence type="ECO:0000256" key="7">
    <source>
        <dbReference type="ARBA" id="ARBA00023136"/>
    </source>
</evidence>
<comment type="caution">
    <text evidence="12">The sequence shown here is derived from an EMBL/GenBank/DDBJ whole genome shotgun (WGS) entry which is preliminary data.</text>
</comment>
<evidence type="ECO:0000313" key="12">
    <source>
        <dbReference type="EMBL" id="PWA82518.1"/>
    </source>
</evidence>
<keyword evidence="7 10" id="KW-0472">Membrane</keyword>
<dbReference type="InterPro" id="IPR046959">
    <property type="entry name" value="PRK1-6/SRF4-like"/>
</dbReference>
<evidence type="ECO:0000259" key="11">
    <source>
        <dbReference type="PROSITE" id="PS50011"/>
    </source>
</evidence>
<evidence type="ECO:0000256" key="10">
    <source>
        <dbReference type="SAM" id="Phobius"/>
    </source>
</evidence>
<dbReference type="Gene3D" id="3.30.200.20">
    <property type="entry name" value="Phosphorylase Kinase, domain 1"/>
    <property type="match status" value="1"/>
</dbReference>
<comment type="subcellular location">
    <subcellularLocation>
        <location evidence="1">Membrane</location>
    </subcellularLocation>
</comment>
<dbReference type="Gene3D" id="3.80.10.10">
    <property type="entry name" value="Ribonuclease Inhibitor"/>
    <property type="match status" value="2"/>
</dbReference>
<dbReference type="STRING" id="35608.A0A2U1P9V3"/>
<dbReference type="GO" id="GO:0005524">
    <property type="term" value="F:ATP binding"/>
    <property type="evidence" value="ECO:0007669"/>
    <property type="project" value="InterPro"/>
</dbReference>
<feature type="domain" description="Protein kinase" evidence="11">
    <location>
        <begin position="356"/>
        <end position="629"/>
    </location>
</feature>
<dbReference type="GO" id="GO:0004672">
    <property type="term" value="F:protein kinase activity"/>
    <property type="evidence" value="ECO:0007669"/>
    <property type="project" value="InterPro"/>
</dbReference>
<dbReference type="InterPro" id="IPR011009">
    <property type="entry name" value="Kinase-like_dom_sf"/>
</dbReference>
<keyword evidence="2" id="KW-0433">Leucine-rich repeat</keyword>
<evidence type="ECO:0000256" key="9">
    <source>
        <dbReference type="SAM" id="MobiDB-lite"/>
    </source>
</evidence>
<reference evidence="12 13" key="1">
    <citation type="journal article" date="2018" name="Mol. Plant">
        <title>The genome of Artemisia annua provides insight into the evolution of Asteraceae family and artemisinin biosynthesis.</title>
        <authorList>
            <person name="Shen Q."/>
            <person name="Zhang L."/>
            <person name="Liao Z."/>
            <person name="Wang S."/>
            <person name="Yan T."/>
            <person name="Shi P."/>
            <person name="Liu M."/>
            <person name="Fu X."/>
            <person name="Pan Q."/>
            <person name="Wang Y."/>
            <person name="Lv Z."/>
            <person name="Lu X."/>
            <person name="Zhang F."/>
            <person name="Jiang W."/>
            <person name="Ma Y."/>
            <person name="Chen M."/>
            <person name="Hao X."/>
            <person name="Li L."/>
            <person name="Tang Y."/>
            <person name="Lv G."/>
            <person name="Zhou Y."/>
            <person name="Sun X."/>
            <person name="Brodelius P.E."/>
            <person name="Rose J.K.C."/>
            <person name="Tang K."/>
        </authorList>
    </citation>
    <scope>NUCLEOTIDE SEQUENCE [LARGE SCALE GENOMIC DNA]</scope>
    <source>
        <strain evidence="13">cv. Huhao1</strain>
        <tissue evidence="12">Leaf</tissue>
    </source>
</reference>
<dbReference type="Pfam" id="PF00069">
    <property type="entry name" value="Pkinase"/>
    <property type="match status" value="1"/>
</dbReference>
<keyword evidence="5" id="KW-0677">Repeat</keyword>
<keyword evidence="3 10" id="KW-0812">Transmembrane</keyword>
<keyword evidence="13" id="KW-1185">Reference proteome</keyword>
<dbReference type="Proteomes" id="UP000245207">
    <property type="component" value="Unassembled WGS sequence"/>
</dbReference>
<dbReference type="CDD" id="cd14066">
    <property type="entry name" value="STKc_IRAK"/>
    <property type="match status" value="1"/>
</dbReference>
<dbReference type="GO" id="GO:0016020">
    <property type="term" value="C:membrane"/>
    <property type="evidence" value="ECO:0007669"/>
    <property type="project" value="UniProtKB-SubCell"/>
</dbReference>
<feature type="transmembrane region" description="Helical" evidence="10">
    <location>
        <begin position="12"/>
        <end position="29"/>
    </location>
</feature>
<dbReference type="FunFam" id="3.80.10.10:FF:000041">
    <property type="entry name" value="LRR receptor-like serine/threonine-protein kinase ERECTA"/>
    <property type="match status" value="1"/>
</dbReference>
<protein>
    <submittedName>
        <fullName evidence="12">Leucine-rich repeat-containing protein</fullName>
    </submittedName>
</protein>
<dbReference type="Gene3D" id="1.10.510.10">
    <property type="entry name" value="Transferase(Phosphotransferase) domain 1"/>
    <property type="match status" value="1"/>
</dbReference>
<sequence>MALIFLLRPSFFLYIFIIIVPWMVNAYMTDSDALLRIKKSLNDPQSLESWKLGTIPCDEVVRWVGLICNNGIVTNLILKSLSLSGNLDLNALSQMAGLRILSLENNSFSGPIPDFTKFGSLKGLYLSRNQYSGEIPQDYFNAMTSMKKIWFDGNRFTGKIPSSIAELPNLVELHLEDNQFSGTIPAIGQRSLESVNLAYNNLTGEVPPGLAKFDAASFEGNTGLCGAKFGRMCDNKIPHTPKPIEKQPKDTMKIGYILMAVTFLILMLMIAGIIYLVMKKKNEKGNSETIGIMERDGIEGSVGLTICNISKPEAIPGQNGFGTGQKALMTKKKASGVDLLLLNNSKGVFALSDVMKAAAEVLGNGMLGSSYKARMSNGMTVVVKRLKELNLVDKNGFEAEMMKMARLNHPNVLTPLACHYRQEEKLLIYEYIPTGSLLYVLHGDRGKKHAELKWYARLNIIKGIAQGLGYIHTELANLQIPHGNLKSSNVLLTPNYQPLLLDFGLHHMIDPNHVTNALVAYKSPEALRNGQISPKSDIFCLGIIILEVLTGKYPSQYVNSGQGGTDLVEWVKSAMQERREGELLDSEITGSSKYIGEMKKLLQIGANCTDNDPDARLDIKEIISSIENIQGGEEQTIQMFTSIDGYDDAASTLTGITEITDSSYISMVADKTRTTPNNNNVGGHQKNDSFGYRVS</sequence>
<dbReference type="InterPro" id="IPR032675">
    <property type="entry name" value="LRR_dom_sf"/>
</dbReference>
<evidence type="ECO:0000313" key="13">
    <source>
        <dbReference type="Proteomes" id="UP000245207"/>
    </source>
</evidence>
<dbReference type="AlphaFoldDB" id="A0A2U1P9V3"/>
<evidence type="ECO:0000256" key="4">
    <source>
        <dbReference type="ARBA" id="ARBA00022729"/>
    </source>
</evidence>
<dbReference type="InterPro" id="IPR001611">
    <property type="entry name" value="Leu-rich_rpt"/>
</dbReference>
<dbReference type="Pfam" id="PF08263">
    <property type="entry name" value="LRRNT_2"/>
    <property type="match status" value="1"/>
</dbReference>
<proteinExistence type="predicted"/>